<feature type="domain" description="Glycosyl hydrolase family 32 N-terminal" evidence="5">
    <location>
        <begin position="58"/>
        <end position="341"/>
    </location>
</feature>
<dbReference type="AlphaFoldDB" id="A0A4Q6XZH0"/>
<evidence type="ECO:0000256" key="3">
    <source>
        <dbReference type="ARBA" id="ARBA00022801"/>
    </source>
</evidence>
<dbReference type="Gene3D" id="2.60.120.560">
    <property type="entry name" value="Exo-inulinase, domain 1"/>
    <property type="match status" value="1"/>
</dbReference>
<evidence type="ECO:0000256" key="2">
    <source>
        <dbReference type="ARBA" id="ARBA00012758"/>
    </source>
</evidence>
<keyword evidence="3" id="KW-0378">Hydrolase</keyword>
<dbReference type="Pfam" id="PF16346">
    <property type="entry name" value="GH32_BT1760-like_C"/>
    <property type="match status" value="1"/>
</dbReference>
<evidence type="ECO:0000256" key="4">
    <source>
        <dbReference type="ARBA" id="ARBA00023295"/>
    </source>
</evidence>
<dbReference type="PANTHER" id="PTHR43101:SF1">
    <property type="entry name" value="BETA-FRUCTOSIDASE"/>
    <property type="match status" value="1"/>
</dbReference>
<dbReference type="GO" id="GO:0004564">
    <property type="term" value="F:beta-fructofuranosidase activity"/>
    <property type="evidence" value="ECO:0007669"/>
    <property type="project" value="UniProtKB-EC"/>
</dbReference>
<dbReference type="InterPro" id="IPR013148">
    <property type="entry name" value="Glyco_hydro_32_N"/>
</dbReference>
<dbReference type="SUPFAM" id="SSF75005">
    <property type="entry name" value="Arabinanase/levansucrase/invertase"/>
    <property type="match status" value="1"/>
</dbReference>
<dbReference type="EC" id="3.2.1.26" evidence="2"/>
<proteinExistence type="inferred from homology"/>
<evidence type="ECO:0000256" key="1">
    <source>
        <dbReference type="ARBA" id="ARBA00009902"/>
    </source>
</evidence>
<sequence>MKTMICVFPFLLFVQMLTGCKDIDKPVPDVPSELDPTVDMSITCSNKQEAGGYQLFYKPQQGFVGDPMPYFNADDNKFYLFYLYENANHHPIYLTRSADFASFEGFTEIIPAGAIGSQEEWIGTGSFIKKDNTYYSFYTGHNANLSPAEKVMMATSPDLLNWTKQPGATFQAPSGYDQHNFRDPHVYWDETRNNYVMLVTARKDGKGALARYSSSNLSNWSLIEPLVATTSDNPGKHEIETDSEILECPDIFKMGDQWYLTFSRINRDEHRKTFYRVSDSPDGPWRICRDADGHHETFDGLYLYAGKTASNGTTRYLSGWCSTGQTVNGNNELHWSGSLVSHKLVKQPSGKLYPAIPDAVDAKFNTKVAFAQITSEGNVSNDGNTYTISTSSSDRSYALFNRNTEPVKISMKIDASQSELFGFSFGACDGLSELYSVSFDLTSSNRWGMPSLFMHQENRSVVTKKELNFTPLIVPANKVFDVKIVIENSICVVYVNNNVAFTNRIYKMHQNPWTIFSDNGTIKISGMTITKSG</sequence>
<dbReference type="Gene3D" id="2.115.10.20">
    <property type="entry name" value="Glycosyl hydrolase domain, family 43"/>
    <property type="match status" value="1"/>
</dbReference>
<accession>A0A4Q6XZH0</accession>
<evidence type="ECO:0000259" key="6">
    <source>
        <dbReference type="Pfam" id="PF16346"/>
    </source>
</evidence>
<reference evidence="7 8" key="1">
    <citation type="submission" date="2019-02" db="EMBL/GenBank/DDBJ databases">
        <authorList>
            <person name="Li Y."/>
        </authorList>
    </citation>
    <scope>NUCLEOTIDE SEQUENCE [LARGE SCALE GENOMIC DNA]</scope>
    <source>
        <strain evidence="7 8">30C10-4-7</strain>
    </source>
</reference>
<protein>
    <recommendedName>
        <fullName evidence="2">beta-fructofuranosidase</fullName>
        <ecNumber evidence="2">3.2.1.26</ecNumber>
    </recommendedName>
</protein>
<dbReference type="RefSeq" id="WP_130140246.1">
    <property type="nucleotide sequence ID" value="NZ_SGIT01000001.1"/>
</dbReference>
<dbReference type="InterPro" id="IPR023296">
    <property type="entry name" value="Glyco_hydro_beta-prop_sf"/>
</dbReference>
<evidence type="ECO:0000313" key="7">
    <source>
        <dbReference type="EMBL" id="RZF62016.1"/>
    </source>
</evidence>
<name>A0A4Q6XZH0_9SPHI</name>
<feature type="domain" description="BT1760-like C-terminal" evidence="6">
    <location>
        <begin position="354"/>
        <end position="527"/>
    </location>
</feature>
<dbReference type="SMART" id="SM00640">
    <property type="entry name" value="Glyco_32"/>
    <property type="match status" value="1"/>
</dbReference>
<dbReference type="OrthoDB" id="9759709at2"/>
<dbReference type="PANTHER" id="PTHR43101">
    <property type="entry name" value="BETA-FRUCTOSIDASE"/>
    <property type="match status" value="1"/>
</dbReference>
<dbReference type="InterPro" id="IPR001362">
    <property type="entry name" value="Glyco_hydro_32"/>
</dbReference>
<evidence type="ECO:0000259" key="5">
    <source>
        <dbReference type="Pfam" id="PF00251"/>
    </source>
</evidence>
<keyword evidence="8" id="KW-1185">Reference proteome</keyword>
<keyword evidence="4" id="KW-0326">Glycosidase</keyword>
<comment type="similarity">
    <text evidence="1">Belongs to the glycosyl hydrolase 32 family.</text>
</comment>
<dbReference type="GO" id="GO:0005975">
    <property type="term" value="P:carbohydrate metabolic process"/>
    <property type="evidence" value="ECO:0007669"/>
    <property type="project" value="InterPro"/>
</dbReference>
<dbReference type="Proteomes" id="UP000292855">
    <property type="component" value="Unassembled WGS sequence"/>
</dbReference>
<dbReference type="CDD" id="cd08995">
    <property type="entry name" value="GH32_EcAec43-like"/>
    <property type="match status" value="1"/>
</dbReference>
<gene>
    <name evidence="7" type="ORF">EWE74_04160</name>
</gene>
<organism evidence="7 8">
    <name type="scientific">Sphingobacterium corticibacterium</name>
    <dbReference type="NCBI Taxonomy" id="2484746"/>
    <lineage>
        <taxon>Bacteria</taxon>
        <taxon>Pseudomonadati</taxon>
        <taxon>Bacteroidota</taxon>
        <taxon>Sphingobacteriia</taxon>
        <taxon>Sphingobacteriales</taxon>
        <taxon>Sphingobacteriaceae</taxon>
        <taxon>Sphingobacterium</taxon>
    </lineage>
</organism>
<evidence type="ECO:0000313" key="8">
    <source>
        <dbReference type="Proteomes" id="UP000292855"/>
    </source>
</evidence>
<dbReference type="PROSITE" id="PS51257">
    <property type="entry name" value="PROKAR_LIPOPROTEIN"/>
    <property type="match status" value="1"/>
</dbReference>
<dbReference type="Pfam" id="PF00251">
    <property type="entry name" value="Glyco_hydro_32N"/>
    <property type="match status" value="1"/>
</dbReference>
<dbReference type="EMBL" id="SGIT01000001">
    <property type="protein sequence ID" value="RZF62016.1"/>
    <property type="molecule type" value="Genomic_DNA"/>
</dbReference>
<comment type="caution">
    <text evidence="7">The sequence shown here is derived from an EMBL/GenBank/DDBJ whole genome shotgun (WGS) entry which is preliminary data.</text>
</comment>
<dbReference type="InterPro" id="IPR032507">
    <property type="entry name" value="BT1760-like_C"/>
</dbReference>
<dbReference type="InterPro" id="IPR051214">
    <property type="entry name" value="GH32_Enzymes"/>
</dbReference>